<accession>A0AA39KXK0</accession>
<dbReference type="AlphaFoldDB" id="A0AA39KXK0"/>
<gene>
    <name evidence="3" type="ORF">PV328_001379</name>
</gene>
<evidence type="ECO:0000313" key="4">
    <source>
        <dbReference type="Proteomes" id="UP001168990"/>
    </source>
</evidence>
<dbReference type="Proteomes" id="UP001168990">
    <property type="component" value="Unassembled WGS sequence"/>
</dbReference>
<feature type="coiled-coil region" evidence="1">
    <location>
        <begin position="105"/>
        <end position="166"/>
    </location>
</feature>
<dbReference type="EMBL" id="JAQQBS010000001">
    <property type="protein sequence ID" value="KAK0177311.1"/>
    <property type="molecule type" value="Genomic_DNA"/>
</dbReference>
<sequence length="406" mass="46421">MEENNNNNNNPTEEISFEIQNSSNNFFKSSFARSFVINYRDTKCLNNKFIDTVNIDDEMMSSMENVSINSKNNKYLSPIDVDNDLINNCENEIKPIKKNEQPLNNTKEQQELNELRKQCQVLKEENRRLDCALRMHQASNTQAMDNVFLQTQIDTLQWQLKQTEANRQMYHSLMKQVVHFLERARKSLNILHVTNNNNKNTTRNSRNQSGCIEESSKDQSLTIFSHSTSRLNQSESITEISPGRSCSDIRPFTCSMMNNNNFGHRNAPLEDNFETLSQEYINKTKYQRIRHKSISDCTEIKATNDHVPPEKLSQEAFRLMKIIESLLAMRESHLSVVSSSFSSGTSSSTVSSTSPSSLSSSMSPTSLFITSSTAPIANNDENRFNSSIDCDISHRDDAIINSTRLY</sequence>
<reference evidence="3" key="2">
    <citation type="submission" date="2023-03" db="EMBL/GenBank/DDBJ databases">
        <authorList>
            <person name="Inwood S.N."/>
            <person name="Skelly J.G."/>
            <person name="Guhlin J."/>
            <person name="Harrop T.W.R."/>
            <person name="Goldson S.G."/>
            <person name="Dearden P.K."/>
        </authorList>
    </citation>
    <scope>NUCLEOTIDE SEQUENCE</scope>
    <source>
        <strain evidence="3">Irish</strain>
        <tissue evidence="3">Whole body</tissue>
    </source>
</reference>
<evidence type="ECO:0000256" key="2">
    <source>
        <dbReference type="SAM" id="MobiDB-lite"/>
    </source>
</evidence>
<name>A0AA39KXK0_9HYME</name>
<keyword evidence="1" id="KW-0175">Coiled coil</keyword>
<keyword evidence="4" id="KW-1185">Reference proteome</keyword>
<evidence type="ECO:0000256" key="1">
    <source>
        <dbReference type="SAM" id="Coils"/>
    </source>
</evidence>
<evidence type="ECO:0000313" key="3">
    <source>
        <dbReference type="EMBL" id="KAK0177311.1"/>
    </source>
</evidence>
<feature type="region of interest" description="Disordered" evidence="2">
    <location>
        <begin position="340"/>
        <end position="364"/>
    </location>
</feature>
<proteinExistence type="predicted"/>
<organism evidence="3 4">
    <name type="scientific">Microctonus aethiopoides</name>
    <dbReference type="NCBI Taxonomy" id="144406"/>
    <lineage>
        <taxon>Eukaryota</taxon>
        <taxon>Metazoa</taxon>
        <taxon>Ecdysozoa</taxon>
        <taxon>Arthropoda</taxon>
        <taxon>Hexapoda</taxon>
        <taxon>Insecta</taxon>
        <taxon>Pterygota</taxon>
        <taxon>Neoptera</taxon>
        <taxon>Endopterygota</taxon>
        <taxon>Hymenoptera</taxon>
        <taxon>Apocrita</taxon>
        <taxon>Ichneumonoidea</taxon>
        <taxon>Braconidae</taxon>
        <taxon>Euphorinae</taxon>
        <taxon>Microctonus</taxon>
    </lineage>
</organism>
<comment type="caution">
    <text evidence="3">The sequence shown here is derived from an EMBL/GenBank/DDBJ whole genome shotgun (WGS) entry which is preliminary data.</text>
</comment>
<protein>
    <submittedName>
        <fullName evidence="3">Uncharacterized protein</fullName>
    </submittedName>
</protein>
<reference evidence="3" key="1">
    <citation type="journal article" date="2023" name="bioRxiv">
        <title>Scaffold-level genome assemblies of two parasitoid biocontrol wasps reveal the parthenogenesis mechanism and an associated novel virus.</title>
        <authorList>
            <person name="Inwood S."/>
            <person name="Skelly J."/>
            <person name="Guhlin J."/>
            <person name="Harrop T."/>
            <person name="Goldson S."/>
            <person name="Dearden P."/>
        </authorList>
    </citation>
    <scope>NUCLEOTIDE SEQUENCE</scope>
    <source>
        <strain evidence="3">Irish</strain>
        <tissue evidence="3">Whole body</tissue>
    </source>
</reference>